<evidence type="ECO:0000256" key="3">
    <source>
        <dbReference type="ARBA" id="ARBA00022630"/>
    </source>
</evidence>
<keyword evidence="4 5" id="KW-0274">FAD</keyword>
<evidence type="ECO:0000259" key="8">
    <source>
        <dbReference type="PROSITE" id="PS00624"/>
    </source>
</evidence>
<evidence type="ECO:0000256" key="1">
    <source>
        <dbReference type="ARBA" id="ARBA00001974"/>
    </source>
</evidence>
<gene>
    <name evidence="9" type="ORF">DI533_06460</name>
</gene>
<dbReference type="Pfam" id="PF05199">
    <property type="entry name" value="GMC_oxred_C"/>
    <property type="match status" value="1"/>
</dbReference>
<name>A0A2W5TVV8_CERSP</name>
<evidence type="ECO:0000256" key="5">
    <source>
        <dbReference type="PIRSR" id="PIRSR000137-2"/>
    </source>
</evidence>
<sequence length="533" mass="57271">MASGYDYIVIGAGSAGAVVANRLSATGASALLLEAGGKGNERNIRIPAFIDTLLDTSVDWGYRTTAQPELNGRRIFLSRGKCLGGTSAINAMVYMRGNRGDYDHWRSLGNRGWGYEDLLPYFKRSEGNRGLNDPWHGTEGPLAVSSYDGQNPIHRAFIEAGHANGLPYNPDFNGQDQFGCGPFQATIGPMGRCSTKVAFLDPAMDRPNLTVTIHAQVTRILIKGGRATGVSFLHMGREETATANAEVILCGGAINSPQLLMLSGIGPADHLRAMGISVELDLPGVGQDLQDHLQVPVRFSVTEPATVFGLSAEQSEAAINASLEKGSGPYHSNMCESGAFLRCDPAEQWPDVQIHCENAFSAYYYDGTPADRHGFALWLNMCRPRSRGEVRLASADPLDRPLIDPRYLSNSYDLDISLKALKTCIEIGTSPQMAPLGTAYQQPGPGIETDADLIAYIRRNATTIWHPTSTCRMGLDPMAVVDDQLRVQGIDGLRIADASVMPTVTSGNTNAPCIMIGEKAADMILGNPAPTLS</sequence>
<dbReference type="Gene3D" id="3.30.560.10">
    <property type="entry name" value="Glucose Oxidase, domain 3"/>
    <property type="match status" value="1"/>
</dbReference>
<dbReference type="AlphaFoldDB" id="A0A2W5TVV8"/>
<reference evidence="9 10" key="1">
    <citation type="submission" date="2017-08" db="EMBL/GenBank/DDBJ databases">
        <title>Infants hospitalized years apart are colonized by the same room-sourced microbial strains.</title>
        <authorList>
            <person name="Brooks B."/>
            <person name="Olm M.R."/>
            <person name="Firek B.A."/>
            <person name="Baker R."/>
            <person name="Thomas B.C."/>
            <person name="Morowitz M.J."/>
            <person name="Banfield J.F."/>
        </authorList>
    </citation>
    <scope>NUCLEOTIDE SEQUENCE [LARGE SCALE GENOMIC DNA]</scope>
    <source>
        <strain evidence="9">S2_003_000_R2_11</strain>
    </source>
</reference>
<dbReference type="PIRSF" id="PIRSF000137">
    <property type="entry name" value="Alcohol_oxidase"/>
    <property type="match status" value="1"/>
</dbReference>
<dbReference type="EMBL" id="QFQS01000001">
    <property type="protein sequence ID" value="PZR00228.1"/>
    <property type="molecule type" value="Genomic_DNA"/>
</dbReference>
<evidence type="ECO:0000259" key="7">
    <source>
        <dbReference type="PROSITE" id="PS00623"/>
    </source>
</evidence>
<dbReference type="InterPro" id="IPR012132">
    <property type="entry name" value="GMC_OxRdtase"/>
</dbReference>
<comment type="caution">
    <text evidence="9">The sequence shown here is derived from an EMBL/GenBank/DDBJ whole genome shotgun (WGS) entry which is preliminary data.</text>
</comment>
<protein>
    <recommendedName>
        <fullName evidence="7 8">Glucose-methanol-choline oxidoreductase N-terminal domain-containing protein</fullName>
    </recommendedName>
</protein>
<dbReference type="SUPFAM" id="SSF51905">
    <property type="entry name" value="FAD/NAD(P)-binding domain"/>
    <property type="match status" value="1"/>
</dbReference>
<feature type="binding site" evidence="5">
    <location>
        <position position="217"/>
    </location>
    <ligand>
        <name>FAD</name>
        <dbReference type="ChEBI" id="CHEBI:57692"/>
    </ligand>
</feature>
<evidence type="ECO:0000313" key="10">
    <source>
        <dbReference type="Proteomes" id="UP000248975"/>
    </source>
</evidence>
<feature type="binding site" evidence="5">
    <location>
        <position position="86"/>
    </location>
    <ligand>
        <name>FAD</name>
        <dbReference type="ChEBI" id="CHEBI:57692"/>
    </ligand>
</feature>
<organism evidence="9 10">
    <name type="scientific">Cereibacter sphaeroides</name>
    <name type="common">Rhodobacter sphaeroides</name>
    <dbReference type="NCBI Taxonomy" id="1063"/>
    <lineage>
        <taxon>Bacteria</taxon>
        <taxon>Pseudomonadati</taxon>
        <taxon>Pseudomonadota</taxon>
        <taxon>Alphaproteobacteria</taxon>
        <taxon>Rhodobacterales</taxon>
        <taxon>Paracoccaceae</taxon>
        <taxon>Cereibacter</taxon>
    </lineage>
</organism>
<evidence type="ECO:0000256" key="4">
    <source>
        <dbReference type="ARBA" id="ARBA00022827"/>
    </source>
</evidence>
<evidence type="ECO:0000256" key="2">
    <source>
        <dbReference type="ARBA" id="ARBA00010790"/>
    </source>
</evidence>
<dbReference type="InterPro" id="IPR000172">
    <property type="entry name" value="GMC_OxRdtase_N"/>
</dbReference>
<feature type="binding site" evidence="5">
    <location>
        <begin position="90"/>
        <end position="93"/>
    </location>
    <ligand>
        <name>FAD</name>
        <dbReference type="ChEBI" id="CHEBI:57692"/>
    </ligand>
</feature>
<feature type="domain" description="Glucose-methanol-choline oxidoreductase N-terminal" evidence="7">
    <location>
        <begin position="80"/>
        <end position="103"/>
    </location>
</feature>
<evidence type="ECO:0000256" key="6">
    <source>
        <dbReference type="RuleBase" id="RU003968"/>
    </source>
</evidence>
<proteinExistence type="inferred from homology"/>
<dbReference type="PROSITE" id="PS00624">
    <property type="entry name" value="GMC_OXRED_2"/>
    <property type="match status" value="1"/>
</dbReference>
<evidence type="ECO:0000313" key="9">
    <source>
        <dbReference type="EMBL" id="PZR00228.1"/>
    </source>
</evidence>
<comment type="similarity">
    <text evidence="2 6">Belongs to the GMC oxidoreductase family.</text>
</comment>
<feature type="binding site" evidence="5">
    <location>
        <begin position="465"/>
        <end position="466"/>
    </location>
    <ligand>
        <name>FAD</name>
        <dbReference type="ChEBI" id="CHEBI:57692"/>
    </ligand>
</feature>
<dbReference type="PANTHER" id="PTHR11552">
    <property type="entry name" value="GLUCOSE-METHANOL-CHOLINE GMC OXIDOREDUCTASE"/>
    <property type="match status" value="1"/>
</dbReference>
<dbReference type="InterPro" id="IPR007867">
    <property type="entry name" value="GMC_OxRtase_C"/>
</dbReference>
<dbReference type="Proteomes" id="UP000248975">
    <property type="component" value="Unassembled WGS sequence"/>
</dbReference>
<dbReference type="Gene3D" id="3.50.50.60">
    <property type="entry name" value="FAD/NAD(P)-binding domain"/>
    <property type="match status" value="1"/>
</dbReference>
<dbReference type="PROSITE" id="PS00623">
    <property type="entry name" value="GMC_OXRED_1"/>
    <property type="match status" value="1"/>
</dbReference>
<keyword evidence="3 6" id="KW-0285">Flavoprotein</keyword>
<accession>A0A2W5TVV8</accession>
<dbReference type="PANTHER" id="PTHR11552:SF147">
    <property type="entry name" value="CHOLINE DEHYDROGENASE, MITOCHONDRIAL"/>
    <property type="match status" value="1"/>
</dbReference>
<dbReference type="InterPro" id="IPR036188">
    <property type="entry name" value="FAD/NAD-bd_sf"/>
</dbReference>
<feature type="domain" description="Glucose-methanol-choline oxidoreductase N-terminal" evidence="8">
    <location>
        <begin position="252"/>
        <end position="266"/>
    </location>
</feature>
<comment type="cofactor">
    <cofactor evidence="1 5">
        <name>FAD</name>
        <dbReference type="ChEBI" id="CHEBI:57692"/>
    </cofactor>
</comment>
<dbReference type="Pfam" id="PF00732">
    <property type="entry name" value="GMC_oxred_N"/>
    <property type="match status" value="1"/>
</dbReference>
<dbReference type="GO" id="GO:0016614">
    <property type="term" value="F:oxidoreductase activity, acting on CH-OH group of donors"/>
    <property type="evidence" value="ECO:0007669"/>
    <property type="project" value="InterPro"/>
</dbReference>
<dbReference type="SUPFAM" id="SSF54373">
    <property type="entry name" value="FAD-linked reductases, C-terminal domain"/>
    <property type="match status" value="1"/>
</dbReference>
<dbReference type="GO" id="GO:0050660">
    <property type="term" value="F:flavin adenine dinucleotide binding"/>
    <property type="evidence" value="ECO:0007669"/>
    <property type="project" value="InterPro"/>
</dbReference>